<name>A0A317PKY5_9HYPH</name>
<dbReference type="Pfam" id="PF09866">
    <property type="entry name" value="DUF2093"/>
    <property type="match status" value="1"/>
</dbReference>
<dbReference type="EMBL" id="QGTR01000002">
    <property type="protein sequence ID" value="PWW01622.1"/>
    <property type="molecule type" value="Genomic_DNA"/>
</dbReference>
<proteinExistence type="predicted"/>
<comment type="caution">
    <text evidence="1">The sequence shown here is derived from an EMBL/GenBank/DDBJ whole genome shotgun (WGS) entry which is preliminary data.</text>
</comment>
<reference evidence="1 2" key="1">
    <citation type="submission" date="2018-05" db="EMBL/GenBank/DDBJ databases">
        <title>Genomic Encyclopedia of Type Strains, Phase IV (KMG-IV): sequencing the most valuable type-strain genomes for metagenomic binning, comparative biology and taxonomic classification.</title>
        <authorList>
            <person name="Goeker M."/>
        </authorList>
    </citation>
    <scope>NUCLEOTIDE SEQUENCE [LARGE SCALE GENOMIC DNA]</scope>
    <source>
        <strain evidence="1 2">DSM 16791</strain>
    </source>
</reference>
<dbReference type="Proteomes" id="UP000246352">
    <property type="component" value="Unassembled WGS sequence"/>
</dbReference>
<keyword evidence="2" id="KW-1185">Reference proteome</keyword>
<gene>
    <name evidence="1" type="ORF">DFR52_102285</name>
</gene>
<evidence type="ECO:0008006" key="3">
    <source>
        <dbReference type="Google" id="ProtNLM"/>
    </source>
</evidence>
<sequence>MAMNRFEGPGARPAKIRYLDGDFQVLMPGTHVICAVTGEIIPIDELKYWSVARQEPYVDVKASFLADKREGVLPTGH</sequence>
<dbReference type="AlphaFoldDB" id="A0A317PKY5"/>
<evidence type="ECO:0000313" key="2">
    <source>
        <dbReference type="Proteomes" id="UP000246352"/>
    </source>
</evidence>
<accession>A0A317PKY5</accession>
<evidence type="ECO:0000313" key="1">
    <source>
        <dbReference type="EMBL" id="PWW01622.1"/>
    </source>
</evidence>
<organism evidence="1 2">
    <name type="scientific">Hoeflea marina</name>
    <dbReference type="NCBI Taxonomy" id="274592"/>
    <lineage>
        <taxon>Bacteria</taxon>
        <taxon>Pseudomonadati</taxon>
        <taxon>Pseudomonadota</taxon>
        <taxon>Alphaproteobacteria</taxon>
        <taxon>Hyphomicrobiales</taxon>
        <taxon>Rhizobiaceae</taxon>
        <taxon>Hoeflea</taxon>
    </lineage>
</organism>
<dbReference type="InterPro" id="IPR018661">
    <property type="entry name" value="DUF2093"/>
</dbReference>
<protein>
    <recommendedName>
        <fullName evidence="3">DUF2093 domain-containing protein</fullName>
    </recommendedName>
</protein>